<accession>A0ABT2NUN4</accession>
<name>A0ABT2NUN4_9RHOB</name>
<dbReference type="PANTHER" id="PTHR42695">
    <property type="entry name" value="GLUTAMINE AMIDOTRANSFERASE YLR126C-RELATED"/>
    <property type="match status" value="1"/>
</dbReference>
<dbReference type="Gene3D" id="3.40.50.880">
    <property type="match status" value="1"/>
</dbReference>
<organism evidence="2 3">
    <name type="scientific">Albidovulum sediminis</name>
    <dbReference type="NCBI Taxonomy" id="3066345"/>
    <lineage>
        <taxon>Bacteria</taxon>
        <taxon>Pseudomonadati</taxon>
        <taxon>Pseudomonadota</taxon>
        <taxon>Alphaproteobacteria</taxon>
        <taxon>Rhodobacterales</taxon>
        <taxon>Paracoccaceae</taxon>
        <taxon>Albidovulum</taxon>
    </lineage>
</organism>
<comment type="caution">
    <text evidence="2">The sequence shown here is derived from an EMBL/GenBank/DDBJ whole genome shotgun (WGS) entry which is preliminary data.</text>
</comment>
<gene>
    <name evidence="2" type="ORF">N5I32_19200</name>
</gene>
<protein>
    <submittedName>
        <fullName evidence="2">Glutamine amidotransferase</fullName>
    </submittedName>
</protein>
<dbReference type="RefSeq" id="WP_261497551.1">
    <property type="nucleotide sequence ID" value="NZ_JAOCQF010000005.1"/>
</dbReference>
<dbReference type="PROSITE" id="PS51273">
    <property type="entry name" value="GATASE_TYPE_1"/>
    <property type="match status" value="1"/>
</dbReference>
<keyword evidence="3" id="KW-1185">Reference proteome</keyword>
<evidence type="ECO:0000313" key="2">
    <source>
        <dbReference type="EMBL" id="MCT8331649.1"/>
    </source>
</evidence>
<dbReference type="SUPFAM" id="SSF52317">
    <property type="entry name" value="Class I glutamine amidotransferase-like"/>
    <property type="match status" value="1"/>
</dbReference>
<evidence type="ECO:0000259" key="1">
    <source>
        <dbReference type="Pfam" id="PF00117"/>
    </source>
</evidence>
<reference evidence="3" key="1">
    <citation type="submission" date="2023-07" db="EMBL/GenBank/DDBJ databases">
        <title>Defluviimonas sediminis sp. nov., isolated from mangrove sediment.</title>
        <authorList>
            <person name="Liu L."/>
            <person name="Li J."/>
            <person name="Huang Y."/>
            <person name="Pan J."/>
            <person name="Li M."/>
        </authorList>
    </citation>
    <scope>NUCLEOTIDE SEQUENCE [LARGE SCALE GENOMIC DNA]</scope>
    <source>
        <strain evidence="3">FT324</strain>
    </source>
</reference>
<dbReference type="InterPro" id="IPR029062">
    <property type="entry name" value="Class_I_gatase-like"/>
</dbReference>
<dbReference type="CDD" id="cd01741">
    <property type="entry name" value="GATase1_1"/>
    <property type="match status" value="1"/>
</dbReference>
<dbReference type="InterPro" id="IPR044992">
    <property type="entry name" value="ChyE-like"/>
</dbReference>
<dbReference type="Pfam" id="PF00117">
    <property type="entry name" value="GATase"/>
    <property type="match status" value="1"/>
</dbReference>
<sequence length="231" mass="23952">MTAIAITHVAFEDAGLLQPVLAERGIALRTCPAWAIPDEAEYADLVILLGGPISVNDAADYPFLRREIDLARTRIAMGRPTIGICLGAQIMACAIGGTVGSGPAKEIGWAPVELTAAGRASALEALDGIPVLHWHGEVCHLPPQIPSLAATAACATQAFAPGPRALALQFHAEAGAQGIEPWLVGHTLEIAATSGIGVTGLRADTARHGLRLETAARAMFHRWLAETGVGA</sequence>
<dbReference type="PANTHER" id="PTHR42695:SF5">
    <property type="entry name" value="GLUTAMINE AMIDOTRANSFERASE YLR126C-RELATED"/>
    <property type="match status" value="1"/>
</dbReference>
<dbReference type="Proteomes" id="UP001205601">
    <property type="component" value="Unassembled WGS sequence"/>
</dbReference>
<proteinExistence type="predicted"/>
<dbReference type="InterPro" id="IPR017926">
    <property type="entry name" value="GATASE"/>
</dbReference>
<dbReference type="NCBIfam" id="NF005458">
    <property type="entry name" value="PRK07053.1"/>
    <property type="match status" value="1"/>
</dbReference>
<dbReference type="EMBL" id="JAOCQF010000005">
    <property type="protein sequence ID" value="MCT8331649.1"/>
    <property type="molecule type" value="Genomic_DNA"/>
</dbReference>
<feature type="domain" description="Glutamine amidotransferase" evidence="1">
    <location>
        <begin position="40"/>
        <end position="174"/>
    </location>
</feature>
<evidence type="ECO:0000313" key="3">
    <source>
        <dbReference type="Proteomes" id="UP001205601"/>
    </source>
</evidence>
<keyword evidence="2" id="KW-0315">Glutamine amidotransferase</keyword>